<keyword evidence="3" id="KW-1185">Reference proteome</keyword>
<dbReference type="OrthoDB" id="10372607at2759"/>
<feature type="compositionally biased region" description="Basic and acidic residues" evidence="1">
    <location>
        <begin position="510"/>
        <end position="520"/>
    </location>
</feature>
<feature type="region of interest" description="Disordered" evidence="1">
    <location>
        <begin position="325"/>
        <end position="354"/>
    </location>
</feature>
<evidence type="ECO:0000256" key="1">
    <source>
        <dbReference type="SAM" id="MobiDB-lite"/>
    </source>
</evidence>
<sequence length="626" mass="73545">MNGKLVQSLINLFPFQHQDMMIKCVFVIGFDKLIKKGYVTNGKPNIDEIIDYANKLQQFGRLSQVQEPCDIRHELDQLKDEISKLTQQIHYNNSIIQRQTQRSHDRLIQNVSPIYDDRKRSASLGFKQQQQMVQKKQREITPKVTETTPQTINQIHITISKHHLDDTEIKSVMRDNLIKDKPPKPIKFISENPQKKSHFADYQHTDTEEPPVFEDTDRYPVRDNYVPQYIQYSQHSQQSQQQQQQLLQQSQVSSQSNTKQSDQIYAQYLQYTQYKQYEQYELNICTITIKLKIIITNFQILSWSTKIPEQISQIQIFIEEENSQSYMKQQSSHSASSKGRASHRQTKTQSNTQAVSKIKALLDQDKKLHKQHLQDIASERNSITNSFVNSSEKLKMMHQDYLSENNKLSTQELNESIHKRAISNSSFYKQQQQQMSPQLDYEPKLKGQTQYNQLQGSISMTNSNRGSSFLGNHQIQDNILIYSKYKQQILDQYSPKLNYHYRPSSVGKQQESELKRSEDFNRSSVSSTFSMFNPNEELKTFFQNDFLERKRFTQQGYSDMMKQSSLNSSQEHNQHHSKYITASQIEDQQNYSKNLYSPQQYQNVDKSNVFNNNRLSVTRILNNSQI</sequence>
<evidence type="ECO:0000313" key="2">
    <source>
        <dbReference type="EMBL" id="CAK61101.1"/>
    </source>
</evidence>
<dbReference type="RefSeq" id="XP_001428499.1">
    <property type="nucleotide sequence ID" value="XM_001428462.1"/>
</dbReference>
<dbReference type="KEGG" id="ptm:GSPATT00031332001"/>
<reference evidence="2 3" key="1">
    <citation type="journal article" date="2006" name="Nature">
        <title>Global trends of whole-genome duplications revealed by the ciliate Paramecium tetraurelia.</title>
        <authorList>
            <consortium name="Genoscope"/>
            <person name="Aury J.-M."/>
            <person name="Jaillon O."/>
            <person name="Duret L."/>
            <person name="Noel B."/>
            <person name="Jubin C."/>
            <person name="Porcel B.M."/>
            <person name="Segurens B."/>
            <person name="Daubin V."/>
            <person name="Anthouard V."/>
            <person name="Aiach N."/>
            <person name="Arnaiz O."/>
            <person name="Billaut A."/>
            <person name="Beisson J."/>
            <person name="Blanc I."/>
            <person name="Bouhouche K."/>
            <person name="Camara F."/>
            <person name="Duharcourt S."/>
            <person name="Guigo R."/>
            <person name="Gogendeau D."/>
            <person name="Katinka M."/>
            <person name="Keller A.-M."/>
            <person name="Kissmehl R."/>
            <person name="Klotz C."/>
            <person name="Koll F."/>
            <person name="Le Moue A."/>
            <person name="Lepere C."/>
            <person name="Malinsky S."/>
            <person name="Nowacki M."/>
            <person name="Nowak J.K."/>
            <person name="Plattner H."/>
            <person name="Poulain J."/>
            <person name="Ruiz F."/>
            <person name="Serrano V."/>
            <person name="Zagulski M."/>
            <person name="Dessen P."/>
            <person name="Betermier M."/>
            <person name="Weissenbach J."/>
            <person name="Scarpelli C."/>
            <person name="Schachter V."/>
            <person name="Sperling L."/>
            <person name="Meyer E."/>
            <person name="Cohen J."/>
            <person name="Wincker P."/>
        </authorList>
    </citation>
    <scope>NUCLEOTIDE SEQUENCE [LARGE SCALE GENOMIC DNA]</scope>
    <source>
        <strain evidence="2 3">Stock d4-2</strain>
    </source>
</reference>
<dbReference type="HOGENOM" id="CLU_421794_0_0_1"/>
<dbReference type="GeneID" id="5014283"/>
<protein>
    <submittedName>
        <fullName evidence="2">Uncharacterized protein</fullName>
    </submittedName>
</protein>
<dbReference type="InParanoid" id="A0BRD4"/>
<feature type="compositionally biased region" description="Low complexity" evidence="1">
    <location>
        <begin position="325"/>
        <end position="339"/>
    </location>
</feature>
<dbReference type="EMBL" id="CT868011">
    <property type="protein sequence ID" value="CAK61101.1"/>
    <property type="molecule type" value="Genomic_DNA"/>
</dbReference>
<dbReference type="AlphaFoldDB" id="A0BRD4"/>
<accession>A0BRD4</accession>
<feature type="region of interest" description="Disordered" evidence="1">
    <location>
        <begin position="177"/>
        <end position="198"/>
    </location>
</feature>
<evidence type="ECO:0000313" key="3">
    <source>
        <dbReference type="Proteomes" id="UP000000600"/>
    </source>
</evidence>
<organism evidence="2 3">
    <name type="scientific">Paramecium tetraurelia</name>
    <dbReference type="NCBI Taxonomy" id="5888"/>
    <lineage>
        <taxon>Eukaryota</taxon>
        <taxon>Sar</taxon>
        <taxon>Alveolata</taxon>
        <taxon>Ciliophora</taxon>
        <taxon>Intramacronucleata</taxon>
        <taxon>Oligohymenophorea</taxon>
        <taxon>Peniculida</taxon>
        <taxon>Parameciidae</taxon>
        <taxon>Paramecium</taxon>
    </lineage>
</organism>
<dbReference type="Proteomes" id="UP000000600">
    <property type="component" value="Unassembled WGS sequence"/>
</dbReference>
<gene>
    <name evidence="2" type="ORF">GSPATT00031332001</name>
</gene>
<feature type="region of interest" description="Disordered" evidence="1">
    <location>
        <begin position="500"/>
        <end position="520"/>
    </location>
</feature>
<name>A0BRD4_PARTE</name>
<proteinExistence type="predicted"/>